<organism evidence="1 2">
    <name type="scientific">Phocaeicola vulgatus</name>
    <name type="common">Bacteroides vulgatus</name>
    <dbReference type="NCBI Taxonomy" id="821"/>
    <lineage>
        <taxon>Bacteria</taxon>
        <taxon>Pseudomonadati</taxon>
        <taxon>Bacteroidota</taxon>
        <taxon>Bacteroidia</taxon>
        <taxon>Bacteroidales</taxon>
        <taxon>Bacteroidaceae</taxon>
        <taxon>Phocaeicola</taxon>
    </lineage>
</organism>
<evidence type="ECO:0000313" key="2">
    <source>
        <dbReference type="Proteomes" id="UP000261278"/>
    </source>
</evidence>
<dbReference type="AlphaFoldDB" id="A0A396AS83"/>
<name>A0A396AS83_PHOVU</name>
<proteinExistence type="predicted"/>
<sequence>MDKDYIIFQEDGLLGAKNQKGEVVIPPQYMEMQPFSCGLSLVRNHQYQYAYIDTLNRQIVPFGKYSWCDPQFTCGYARVMEYHYLEEKNQWGIIDTLGNIVVPLKYDKIWVIKEEYLFSIKAFKDDREEKINLHKLANKIILDGLNYINVYSVEAFKQISNCQKIFVKIMPCSRQLFFTHGCNIGIVAGKDIPKEPVIAIVANSNSKIFPLLMDKSDIGKRTLQITKVPIKKKIKPKTCPNKTSFWDYEEEKMNDVDNWEDQRLDAFEGDESNYWNIE</sequence>
<protein>
    <submittedName>
        <fullName evidence="1">WG repeat-containing protein</fullName>
    </submittedName>
</protein>
<accession>A0A396AS83</accession>
<dbReference type="PANTHER" id="PTHR37841">
    <property type="entry name" value="GLR2918 PROTEIN"/>
    <property type="match status" value="1"/>
</dbReference>
<comment type="caution">
    <text evidence="1">The sequence shown here is derived from an EMBL/GenBank/DDBJ whole genome shotgun (WGS) entry which is preliminary data.</text>
</comment>
<dbReference type="InterPro" id="IPR032774">
    <property type="entry name" value="WG_beta_rep"/>
</dbReference>
<dbReference type="Pfam" id="PF14903">
    <property type="entry name" value="WG_beta_rep"/>
    <property type="match status" value="3"/>
</dbReference>
<gene>
    <name evidence="1" type="ORF">DXC44_12330</name>
</gene>
<dbReference type="RefSeq" id="WP_016271202.1">
    <property type="nucleotide sequence ID" value="NZ_JACBPU010000008.1"/>
</dbReference>
<dbReference type="EMBL" id="QSSN01000013">
    <property type="protein sequence ID" value="RGL85379.1"/>
    <property type="molecule type" value="Genomic_DNA"/>
</dbReference>
<reference evidence="1 2" key="1">
    <citation type="submission" date="2018-08" db="EMBL/GenBank/DDBJ databases">
        <title>A genome reference for cultivated species of the human gut microbiota.</title>
        <authorList>
            <person name="Zou Y."/>
            <person name="Xue W."/>
            <person name="Luo G."/>
        </authorList>
    </citation>
    <scope>NUCLEOTIDE SEQUENCE [LARGE SCALE GENOMIC DNA]</scope>
    <source>
        <strain evidence="1 2">TF05-18</strain>
    </source>
</reference>
<dbReference type="Proteomes" id="UP000261278">
    <property type="component" value="Unassembled WGS sequence"/>
</dbReference>
<dbReference type="PANTHER" id="PTHR37841:SF1">
    <property type="entry name" value="DUF3298 DOMAIN-CONTAINING PROTEIN"/>
    <property type="match status" value="1"/>
</dbReference>
<evidence type="ECO:0000313" key="1">
    <source>
        <dbReference type="EMBL" id="RGL85379.1"/>
    </source>
</evidence>